<keyword evidence="3 5" id="KW-1133">Transmembrane helix</keyword>
<evidence type="ECO:0000256" key="3">
    <source>
        <dbReference type="ARBA" id="ARBA00022989"/>
    </source>
</evidence>
<feature type="domain" description="Major facilitator superfamily (MFS) profile" evidence="6">
    <location>
        <begin position="5"/>
        <end position="381"/>
    </location>
</feature>
<reference evidence="7" key="1">
    <citation type="journal article" date="2021" name="Environ. Microbiol.">
        <title>New insights into the diversity and evolution of the archaeal mobilome from three complete genomes of Saccharolobus shibatae.</title>
        <authorList>
            <person name="Medvedeva S."/>
            <person name="Brandt D."/>
            <person name="Cvirkaite-Krupovic V."/>
            <person name="Liu Y."/>
            <person name="Severinov K."/>
            <person name="Ishino S."/>
            <person name="Ishino Y."/>
            <person name="Prangishvili D."/>
            <person name="Kalinowski J."/>
            <person name="Krupovic M."/>
        </authorList>
    </citation>
    <scope>NUCLEOTIDE SEQUENCE</scope>
    <source>
        <strain evidence="7">BEU9</strain>
    </source>
</reference>
<dbReference type="GeneID" id="65560549"/>
<evidence type="ECO:0000256" key="5">
    <source>
        <dbReference type="SAM" id="Phobius"/>
    </source>
</evidence>
<feature type="transmembrane region" description="Helical" evidence="5">
    <location>
        <begin position="239"/>
        <end position="257"/>
    </location>
</feature>
<dbReference type="Proteomes" id="UP000693941">
    <property type="component" value="Chromosome"/>
</dbReference>
<dbReference type="EMBL" id="CP077715">
    <property type="protein sequence ID" value="QXJ32466.1"/>
    <property type="molecule type" value="Genomic_DNA"/>
</dbReference>
<feature type="transmembrane region" description="Helical" evidence="5">
    <location>
        <begin position="37"/>
        <end position="61"/>
    </location>
</feature>
<feature type="transmembrane region" description="Helical" evidence="5">
    <location>
        <begin position="289"/>
        <end position="307"/>
    </location>
</feature>
<proteinExistence type="predicted"/>
<evidence type="ECO:0000313" key="8">
    <source>
        <dbReference type="Proteomes" id="UP000693941"/>
    </source>
</evidence>
<dbReference type="InterPro" id="IPR011701">
    <property type="entry name" value="MFS"/>
</dbReference>
<dbReference type="PANTHER" id="PTHR23520:SF5">
    <property type="entry name" value="TRANSPORTER, PUTATIVE (AFU_ORTHOLOGUE AFUA_3G04000)-RELATED"/>
    <property type="match status" value="1"/>
</dbReference>
<dbReference type="GO" id="GO:0022857">
    <property type="term" value="F:transmembrane transporter activity"/>
    <property type="evidence" value="ECO:0007669"/>
    <property type="project" value="InterPro"/>
</dbReference>
<feature type="transmembrane region" description="Helical" evidence="5">
    <location>
        <begin position="357"/>
        <end position="374"/>
    </location>
</feature>
<dbReference type="Pfam" id="PF07690">
    <property type="entry name" value="MFS_1"/>
    <property type="match status" value="1"/>
</dbReference>
<feature type="transmembrane region" description="Helical" evidence="5">
    <location>
        <begin position="168"/>
        <end position="185"/>
    </location>
</feature>
<feature type="transmembrane region" description="Helical" evidence="5">
    <location>
        <begin position="73"/>
        <end position="99"/>
    </location>
</feature>
<evidence type="ECO:0000256" key="4">
    <source>
        <dbReference type="ARBA" id="ARBA00023136"/>
    </source>
</evidence>
<keyword evidence="2 5" id="KW-0812">Transmembrane</keyword>
<gene>
    <name evidence="7" type="ORF">J5U21_02117</name>
</gene>
<feature type="transmembrane region" description="Helical" evidence="5">
    <location>
        <begin position="206"/>
        <end position="233"/>
    </location>
</feature>
<evidence type="ECO:0000259" key="6">
    <source>
        <dbReference type="PROSITE" id="PS50850"/>
    </source>
</evidence>
<dbReference type="PROSITE" id="PS50850">
    <property type="entry name" value="MFS"/>
    <property type="match status" value="1"/>
</dbReference>
<dbReference type="InterPro" id="IPR005829">
    <property type="entry name" value="Sugar_transporter_CS"/>
</dbReference>
<feature type="transmembrane region" description="Helical" evidence="5">
    <location>
        <begin position="7"/>
        <end position="31"/>
    </location>
</feature>
<sequence length="398" mass="42631">MDRVSIFSLIVSRVLRSLSAGIIFVILPYLVLVELKYSSLILGFTYTVGTFTTAIFGLGVGYLADLYGRKNSLILASFLLPLSALLVFLNHSLITLFVASALGGYSATGAVAGGGIGGIVAPIQNALVTELTENGNRTFYFSLFTFLSGISASVGSLIAGLFNSEQGFLIAIIMGFFSVLALLPIRAKNIRAKSASLKNKVVIGKFSITGLLNGISVGLITPFLIPFFILVYHTPKSEMSIYTFASSLIASTLILIAPFLDRKMGFVMSIAITRGIGAVLSIMMPLIRIFPISLGIYLILPAIRILAMPIQQRAMTEMVSQDEVGRAMGINQVTRLAASSGSTGLTGYLFSESQIDLPFLASGIIMALNIYMYYKFFGGKNEVNRPSRGSSLLKPSGD</sequence>
<comment type="subcellular location">
    <subcellularLocation>
        <location evidence="1">Membrane</location>
        <topology evidence="1">Multi-pass membrane protein</topology>
    </subcellularLocation>
</comment>
<protein>
    <recommendedName>
        <fullName evidence="6">Major facilitator superfamily (MFS) profile domain-containing protein</fullName>
    </recommendedName>
</protein>
<evidence type="ECO:0000313" key="7">
    <source>
        <dbReference type="EMBL" id="QXJ32466.1"/>
    </source>
</evidence>
<feature type="transmembrane region" description="Helical" evidence="5">
    <location>
        <begin position="105"/>
        <end position="127"/>
    </location>
</feature>
<dbReference type="GO" id="GO:0016020">
    <property type="term" value="C:membrane"/>
    <property type="evidence" value="ECO:0007669"/>
    <property type="project" value="UniProtKB-SubCell"/>
</dbReference>
<dbReference type="RefSeq" id="WP_218260675.1">
    <property type="nucleotide sequence ID" value="NZ_CP077715.1"/>
</dbReference>
<dbReference type="PANTHER" id="PTHR23520">
    <property type="entry name" value="TRANSPORTER, PUTATIVE (AFU_ORTHOLOGUE AFUA_3G04000)-RELATED"/>
    <property type="match status" value="1"/>
</dbReference>
<evidence type="ECO:0000256" key="2">
    <source>
        <dbReference type="ARBA" id="ARBA00022692"/>
    </source>
</evidence>
<dbReference type="PROSITE" id="PS00216">
    <property type="entry name" value="SUGAR_TRANSPORT_1"/>
    <property type="match status" value="1"/>
</dbReference>
<keyword evidence="4 5" id="KW-0472">Membrane</keyword>
<name>A0A8F5BW00_9CREN</name>
<evidence type="ECO:0000256" key="1">
    <source>
        <dbReference type="ARBA" id="ARBA00004141"/>
    </source>
</evidence>
<feature type="transmembrane region" description="Helical" evidence="5">
    <location>
        <begin position="139"/>
        <end position="162"/>
    </location>
</feature>
<organism evidence="7 8">
    <name type="scientific">Saccharolobus shibatae</name>
    <dbReference type="NCBI Taxonomy" id="2286"/>
    <lineage>
        <taxon>Archaea</taxon>
        <taxon>Thermoproteota</taxon>
        <taxon>Thermoprotei</taxon>
        <taxon>Sulfolobales</taxon>
        <taxon>Sulfolobaceae</taxon>
        <taxon>Saccharolobus</taxon>
    </lineage>
</organism>
<dbReference type="AlphaFoldDB" id="A0A8F5BW00"/>
<accession>A0A8F5BW00</accession>
<dbReference type="InterPro" id="IPR020846">
    <property type="entry name" value="MFS_dom"/>
</dbReference>